<feature type="transmembrane region" description="Helical" evidence="11">
    <location>
        <begin position="27"/>
        <end position="45"/>
    </location>
</feature>
<dbReference type="HAMAP" id="MF_00431">
    <property type="entry name" value="PSI_PsaI"/>
    <property type="match status" value="1"/>
</dbReference>
<reference evidence="12" key="1">
    <citation type="submission" date="2020-09" db="EMBL/GenBank/DDBJ databases">
        <title>Iningainema tapete sp. nov. (Scytonemataceae, Cyanobacteria) from greenhouses in central Florida (USA) produces two types of nodularin with biosynthetic potential for microcystin-LR and anabaenopeptins.</title>
        <authorList>
            <person name="Berthold D.E."/>
            <person name="Lefler F.W."/>
            <person name="Huang I.-S."/>
            <person name="Abdulla H."/>
            <person name="Zimba P.V."/>
            <person name="Laughinghouse H.D. IV."/>
        </authorList>
    </citation>
    <scope>NUCLEOTIDE SEQUENCE</scope>
    <source>
        <strain evidence="12">BLCCT55</strain>
    </source>
</reference>
<comment type="function">
    <text evidence="1 11">May help in the organization of the PsaL subunit.</text>
</comment>
<comment type="subcellular location">
    <subcellularLocation>
        <location evidence="2 11">Cellular thylakoid membrane</location>
        <topology evidence="2 11">Single-pass membrane protein</topology>
    </subcellularLocation>
</comment>
<keyword evidence="6 11" id="KW-0812">Transmembrane</keyword>
<accession>A0A8J6XUH1</accession>
<dbReference type="GO" id="GO:0031676">
    <property type="term" value="C:plasma membrane-derived thylakoid membrane"/>
    <property type="evidence" value="ECO:0007669"/>
    <property type="project" value="UniProtKB-SubCell"/>
</dbReference>
<keyword evidence="10 11" id="KW-0472">Membrane</keyword>
<dbReference type="NCBIfam" id="TIGR03052">
    <property type="entry name" value="PS_I_psaI"/>
    <property type="match status" value="1"/>
</dbReference>
<protein>
    <recommendedName>
        <fullName evidence="4 11">Photosystem I reaction center subunit VIII</fullName>
    </recommendedName>
</protein>
<dbReference type="Pfam" id="PF00796">
    <property type="entry name" value="PSI_8"/>
    <property type="match status" value="1"/>
</dbReference>
<evidence type="ECO:0000256" key="5">
    <source>
        <dbReference type="ARBA" id="ARBA00022531"/>
    </source>
</evidence>
<gene>
    <name evidence="11 12" type="primary">psaI</name>
    <name evidence="12" type="ORF">ICL16_43565</name>
</gene>
<proteinExistence type="inferred from homology"/>
<evidence type="ECO:0000256" key="7">
    <source>
        <dbReference type="ARBA" id="ARBA00022836"/>
    </source>
</evidence>
<dbReference type="GO" id="GO:0009522">
    <property type="term" value="C:photosystem I"/>
    <property type="evidence" value="ECO:0007669"/>
    <property type="project" value="UniProtKB-KW"/>
</dbReference>
<keyword evidence="8 11" id="KW-1133">Transmembrane helix</keyword>
<keyword evidence="13" id="KW-1185">Reference proteome</keyword>
<dbReference type="SUPFAM" id="SSF81540">
    <property type="entry name" value="Subunit VIII of photosystem I reaction centre, PsaI"/>
    <property type="match status" value="1"/>
</dbReference>
<keyword evidence="7 11" id="KW-0603">Photosystem I</keyword>
<sequence>MATSFLPFLFVPLTAYAASFVPSLLVPLTGLVIPAVTFAFMLLYIERDEIG</sequence>
<evidence type="ECO:0000256" key="3">
    <source>
        <dbReference type="ARBA" id="ARBA00005252"/>
    </source>
</evidence>
<evidence type="ECO:0000256" key="9">
    <source>
        <dbReference type="ARBA" id="ARBA00023078"/>
    </source>
</evidence>
<dbReference type="GO" id="GO:0015979">
    <property type="term" value="P:photosynthesis"/>
    <property type="evidence" value="ECO:0007669"/>
    <property type="project" value="UniProtKB-UniRule"/>
</dbReference>
<dbReference type="InterPro" id="IPR001302">
    <property type="entry name" value="PSI_PsaI"/>
</dbReference>
<evidence type="ECO:0000256" key="2">
    <source>
        <dbReference type="ARBA" id="ARBA00004376"/>
    </source>
</evidence>
<keyword evidence="5 11" id="KW-0602">Photosynthesis</keyword>
<evidence type="ECO:0000256" key="4">
    <source>
        <dbReference type="ARBA" id="ARBA00019929"/>
    </source>
</evidence>
<evidence type="ECO:0000256" key="10">
    <source>
        <dbReference type="ARBA" id="ARBA00023136"/>
    </source>
</evidence>
<organism evidence="12 13">
    <name type="scientific">Iningainema tapete BLCC-T55</name>
    <dbReference type="NCBI Taxonomy" id="2748662"/>
    <lineage>
        <taxon>Bacteria</taxon>
        <taxon>Bacillati</taxon>
        <taxon>Cyanobacteriota</taxon>
        <taxon>Cyanophyceae</taxon>
        <taxon>Nostocales</taxon>
        <taxon>Scytonemataceae</taxon>
        <taxon>Iningainema tapete</taxon>
    </lineage>
</organism>
<evidence type="ECO:0000313" key="12">
    <source>
        <dbReference type="EMBL" id="MBD2778744.1"/>
    </source>
</evidence>
<evidence type="ECO:0000313" key="13">
    <source>
        <dbReference type="Proteomes" id="UP000629098"/>
    </source>
</evidence>
<dbReference type="Proteomes" id="UP000629098">
    <property type="component" value="Unassembled WGS sequence"/>
</dbReference>
<name>A0A8J6XUH1_9CYAN</name>
<evidence type="ECO:0000256" key="6">
    <source>
        <dbReference type="ARBA" id="ARBA00022692"/>
    </source>
</evidence>
<evidence type="ECO:0000256" key="11">
    <source>
        <dbReference type="HAMAP-Rule" id="MF_00431"/>
    </source>
</evidence>
<comment type="caution">
    <text evidence="12">The sequence shown here is derived from an EMBL/GenBank/DDBJ whole genome shotgun (WGS) entry which is preliminary data.</text>
</comment>
<dbReference type="RefSeq" id="WP_190838799.1">
    <property type="nucleotide sequence ID" value="NZ_CAWPPI010000134.1"/>
</dbReference>
<comment type="similarity">
    <text evidence="3 11">Belongs to the PsaI family.</text>
</comment>
<keyword evidence="9 11" id="KW-0793">Thylakoid</keyword>
<evidence type="ECO:0000256" key="1">
    <source>
        <dbReference type="ARBA" id="ARBA00003541"/>
    </source>
</evidence>
<dbReference type="EMBL" id="JACXAE010000134">
    <property type="protein sequence ID" value="MBD2778744.1"/>
    <property type="molecule type" value="Genomic_DNA"/>
</dbReference>
<evidence type="ECO:0000256" key="8">
    <source>
        <dbReference type="ARBA" id="ARBA00022989"/>
    </source>
</evidence>
<dbReference type="AlphaFoldDB" id="A0A8J6XUH1"/>
<dbReference type="InterPro" id="IPR036357">
    <property type="entry name" value="PSI_PsaI_sf"/>
</dbReference>